<dbReference type="InterPro" id="IPR001387">
    <property type="entry name" value="Cro/C1-type_HTH"/>
</dbReference>
<protein>
    <submittedName>
        <fullName evidence="2">DNA-binding protein</fullName>
    </submittedName>
</protein>
<reference evidence="3" key="1">
    <citation type="journal article" date="2016" name="Genome Announc.">
        <title>Draft Genome Sequences of Five Rapidly Growing Mycobacterium Species, M. thermoresistibile, M. fortuitum subsp. acetamidolyticum, M. canariasense, M. brisbanense, and M. novocastrense.</title>
        <authorList>
            <person name="Katahira K."/>
            <person name="Ogura Y."/>
            <person name="Gotoh Y."/>
            <person name="Hayashi T."/>
        </authorList>
    </citation>
    <scope>NUCLEOTIDE SEQUENCE [LARGE SCALE GENOMIC DNA]</scope>
    <source>
        <strain evidence="3">JCM15298</strain>
    </source>
</reference>
<gene>
    <name evidence="2" type="ORF">RMCC_6145</name>
</gene>
<keyword evidence="3" id="KW-1185">Reference proteome</keyword>
<accession>A0A124E383</accession>
<dbReference type="SMART" id="SM00530">
    <property type="entry name" value="HTH_XRE"/>
    <property type="match status" value="1"/>
</dbReference>
<dbReference type="Proteomes" id="UP000069443">
    <property type="component" value="Unassembled WGS sequence"/>
</dbReference>
<dbReference type="Gene3D" id="3.30.450.180">
    <property type="match status" value="1"/>
</dbReference>
<comment type="caution">
    <text evidence="2">The sequence shown here is derived from an EMBL/GenBank/DDBJ whole genome shotgun (WGS) entry which is preliminary data.</text>
</comment>
<dbReference type="PANTHER" id="PTHR35010">
    <property type="entry name" value="BLL4672 PROTEIN-RELATED"/>
    <property type="match status" value="1"/>
</dbReference>
<sequence length="298" mass="33481">MPHTPSAQHRIRYAEWMNSAEAGTGNELGVFLRIRRGLVRPEEVGFPRGQRRVSGLRREEVAILIGVSVDYYTRLEQGRERHPSPPLLGALSRALRLSMDEHVHLHRLAGVDSAHGISRTNRSVTPALRQLLDQWSMQPAFIYNDVQDILASNALGTVLHAGFSNADNFGRMVFLDPEGKRFFAEWDRVATDTVAALRQTWGRPSERHRIQPLIDEIRCGSAEFENLWRTHTVASKSHATKLIEHPAVGRLSLDYHTFEVTGVVDQYLLVCRAEPGGRSEQALKLLGTLSATERAKGR</sequence>
<dbReference type="Gene3D" id="1.10.260.40">
    <property type="entry name" value="lambda repressor-like DNA-binding domains"/>
    <property type="match status" value="1"/>
</dbReference>
<dbReference type="GO" id="GO:0003677">
    <property type="term" value="F:DNA binding"/>
    <property type="evidence" value="ECO:0007669"/>
    <property type="project" value="UniProtKB-KW"/>
</dbReference>
<reference evidence="3" key="2">
    <citation type="submission" date="2016-02" db="EMBL/GenBank/DDBJ databases">
        <title>Draft genome sequence of five rapidly growing Mycobacterium species.</title>
        <authorList>
            <person name="Katahira K."/>
            <person name="Gotou Y."/>
            <person name="Iida K."/>
            <person name="Ogura Y."/>
            <person name="Hayashi T."/>
        </authorList>
    </citation>
    <scope>NUCLEOTIDE SEQUENCE [LARGE SCALE GENOMIC DNA]</scope>
    <source>
        <strain evidence="3">JCM15298</strain>
    </source>
</reference>
<dbReference type="InterPro" id="IPR010982">
    <property type="entry name" value="Lambda_DNA-bd_dom_sf"/>
</dbReference>
<dbReference type="STRING" id="228230.RMCC_6145"/>
<feature type="domain" description="HTH cro/C1-type" evidence="1">
    <location>
        <begin position="55"/>
        <end position="102"/>
    </location>
</feature>
<keyword evidence="2" id="KW-0238">DNA-binding</keyword>
<dbReference type="EMBL" id="BCSY01000129">
    <property type="protein sequence ID" value="GAS99180.1"/>
    <property type="molecule type" value="Genomic_DNA"/>
</dbReference>
<evidence type="ECO:0000259" key="1">
    <source>
        <dbReference type="PROSITE" id="PS50943"/>
    </source>
</evidence>
<dbReference type="PANTHER" id="PTHR35010:SF2">
    <property type="entry name" value="BLL4672 PROTEIN"/>
    <property type="match status" value="1"/>
</dbReference>
<name>A0A124E383_MYCCR</name>
<evidence type="ECO:0000313" key="3">
    <source>
        <dbReference type="Proteomes" id="UP000069443"/>
    </source>
</evidence>
<dbReference type="InterPro" id="IPR041413">
    <property type="entry name" value="MLTR_LBD"/>
</dbReference>
<dbReference type="SUPFAM" id="SSF47413">
    <property type="entry name" value="lambda repressor-like DNA-binding domains"/>
    <property type="match status" value="1"/>
</dbReference>
<dbReference type="CDD" id="cd00093">
    <property type="entry name" value="HTH_XRE"/>
    <property type="match status" value="1"/>
</dbReference>
<dbReference type="AlphaFoldDB" id="A0A124E383"/>
<proteinExistence type="predicted"/>
<evidence type="ECO:0000313" key="2">
    <source>
        <dbReference type="EMBL" id="GAS99180.1"/>
    </source>
</evidence>
<dbReference type="Pfam" id="PF17765">
    <property type="entry name" value="MLTR_LBD"/>
    <property type="match status" value="1"/>
</dbReference>
<dbReference type="PROSITE" id="PS50943">
    <property type="entry name" value="HTH_CROC1"/>
    <property type="match status" value="1"/>
</dbReference>
<organism evidence="2 3">
    <name type="scientific">Mycolicibacterium canariasense</name>
    <name type="common">Mycobacterium canariasense</name>
    <dbReference type="NCBI Taxonomy" id="228230"/>
    <lineage>
        <taxon>Bacteria</taxon>
        <taxon>Bacillati</taxon>
        <taxon>Actinomycetota</taxon>
        <taxon>Actinomycetes</taxon>
        <taxon>Mycobacteriales</taxon>
        <taxon>Mycobacteriaceae</taxon>
        <taxon>Mycolicibacterium</taxon>
    </lineage>
</organism>
<dbReference type="Pfam" id="PF13560">
    <property type="entry name" value="HTH_31"/>
    <property type="match status" value="1"/>
</dbReference>